<dbReference type="Gene3D" id="3.30.450.380">
    <property type="match status" value="1"/>
</dbReference>
<dbReference type="InterPro" id="IPR003593">
    <property type="entry name" value="AAA+_ATPase"/>
</dbReference>
<reference evidence="3 4" key="1">
    <citation type="submission" date="2021-03" db="EMBL/GenBank/DDBJ databases">
        <title>Pseudidiomarina terrestris, a new bacterium isolated from saline soil.</title>
        <authorList>
            <person name="Galisteo C."/>
            <person name="De La Haba R."/>
            <person name="Sanchez-Porro C."/>
            <person name="Ventosa A."/>
        </authorList>
    </citation>
    <scope>NUCLEOTIDE SEQUENCE [LARGE SCALE GENOMIC DNA]</scope>
    <source>
        <strain evidence="4">1APR75-15</strain>
    </source>
</reference>
<dbReference type="PANTHER" id="PTHR30486">
    <property type="entry name" value="TWITCHING MOTILITY PROTEIN PILT"/>
    <property type="match status" value="1"/>
</dbReference>
<dbReference type="Pfam" id="PF00437">
    <property type="entry name" value="T2SSE"/>
    <property type="match status" value="1"/>
</dbReference>
<dbReference type="SMART" id="SM00382">
    <property type="entry name" value="AAA"/>
    <property type="match status" value="1"/>
</dbReference>
<organism evidence="3 4">
    <name type="scientific">Pseudidiomarina terrestris</name>
    <dbReference type="NCBI Taxonomy" id="2820060"/>
    <lineage>
        <taxon>Bacteria</taxon>
        <taxon>Pseudomonadati</taxon>
        <taxon>Pseudomonadota</taxon>
        <taxon>Gammaproteobacteria</taxon>
        <taxon>Alteromonadales</taxon>
        <taxon>Idiomarinaceae</taxon>
        <taxon>Pseudidiomarina</taxon>
    </lineage>
</organism>
<protein>
    <submittedName>
        <fullName evidence="3">CpaF family protein</fullName>
    </submittedName>
</protein>
<keyword evidence="4" id="KW-1185">Reference proteome</keyword>
<gene>
    <name evidence="3" type="ORF">J6I92_12305</name>
</gene>
<dbReference type="Proteomes" id="UP001169491">
    <property type="component" value="Unassembled WGS sequence"/>
</dbReference>
<accession>A0ABT8ML44</accession>
<dbReference type="EMBL" id="JAGGJC010000007">
    <property type="protein sequence ID" value="MDN7130652.1"/>
    <property type="molecule type" value="Genomic_DNA"/>
</dbReference>
<dbReference type="PANTHER" id="PTHR30486:SF6">
    <property type="entry name" value="TYPE IV PILUS RETRACTATION ATPASE PILT"/>
    <property type="match status" value="1"/>
</dbReference>
<proteinExistence type="inferred from homology"/>
<evidence type="ECO:0000256" key="1">
    <source>
        <dbReference type="ARBA" id="ARBA00006611"/>
    </source>
</evidence>
<dbReference type="InterPro" id="IPR050921">
    <property type="entry name" value="T4SS_GSP_E_ATPase"/>
</dbReference>
<dbReference type="Gene3D" id="3.40.50.300">
    <property type="entry name" value="P-loop containing nucleotide triphosphate hydrolases"/>
    <property type="match status" value="1"/>
</dbReference>
<name>A0ABT8ML44_9GAMM</name>
<feature type="domain" description="AAA+ ATPase" evidence="2">
    <location>
        <begin position="128"/>
        <end position="279"/>
    </location>
</feature>
<dbReference type="InterPro" id="IPR001482">
    <property type="entry name" value="T2SS/T4SS_dom"/>
</dbReference>
<comment type="similarity">
    <text evidence="1">Belongs to the GSP E family.</text>
</comment>
<evidence type="ECO:0000259" key="2">
    <source>
        <dbReference type="SMART" id="SM00382"/>
    </source>
</evidence>
<comment type="caution">
    <text evidence="3">The sequence shown here is derived from an EMBL/GenBank/DDBJ whole genome shotgun (WGS) entry which is preliminary data.</text>
</comment>
<dbReference type="InterPro" id="IPR027417">
    <property type="entry name" value="P-loop_NTPase"/>
</dbReference>
<evidence type="ECO:0000313" key="3">
    <source>
        <dbReference type="EMBL" id="MDN7130652.1"/>
    </source>
</evidence>
<sequence>MGLGPLSALIADEGISEIMVNHYNSIFIERQGKLLPTDIRFRSEEELLQVIERIVLPLGRRIDSAQPMVDARLPDGSRVNAVIAPLALRGACLTIRKFARKTIDFDDLTRLNAITDSAKAYLQEMVRIRKNILIVGGTGTGKTTLLNLLASEVPENQRIITIEDAAELKLRHVNLIALEARPANAEGRGQVTIRELLINALRMRPDRIVVGECRGAEALDMLQAMNTGHEGSLSTLHANSPREALQRLEVMVMLAGFELPLTAVRQQIASAIQVIVQIARLSDGRRVIKAISEVVGLESIAYQITPLFEWRDSQLCCTGMGSEWGQHNGH</sequence>
<dbReference type="CDD" id="cd01130">
    <property type="entry name" value="VirB11-like_ATPase"/>
    <property type="match status" value="1"/>
</dbReference>
<dbReference type="SUPFAM" id="SSF52540">
    <property type="entry name" value="P-loop containing nucleoside triphosphate hydrolases"/>
    <property type="match status" value="1"/>
</dbReference>
<evidence type="ECO:0000313" key="4">
    <source>
        <dbReference type="Proteomes" id="UP001169491"/>
    </source>
</evidence>